<keyword evidence="8" id="KW-0067">ATP-binding</keyword>
<proteinExistence type="predicted"/>
<feature type="region of interest" description="Disordered" evidence="16">
    <location>
        <begin position="586"/>
        <end position="624"/>
    </location>
</feature>
<evidence type="ECO:0000256" key="5">
    <source>
        <dbReference type="ARBA" id="ARBA00022741"/>
    </source>
</evidence>
<keyword evidence="11" id="KW-0464">Manganese</keyword>
<gene>
    <name evidence="18" type="ORF">SPRI_6867</name>
</gene>
<accession>A0A0M3QKQ5</accession>
<dbReference type="Pfam" id="PF08448">
    <property type="entry name" value="PAS_4"/>
    <property type="match status" value="1"/>
</dbReference>
<evidence type="ECO:0000256" key="8">
    <source>
        <dbReference type="ARBA" id="ARBA00022840"/>
    </source>
</evidence>
<dbReference type="InterPro" id="IPR029016">
    <property type="entry name" value="GAF-like_dom_sf"/>
</dbReference>
<comment type="function">
    <text evidence="13">Primarily acts as an independent SigF regulator that is sensitive to the osmosensory signal, mediating the cross talk of PknD with the SigF regulon. Possesses both phosphatase and kinase activities. The kinase domain functions as a classic anti-sigma factor-like kinase to phosphorylate the anti-anti-sigma factor domain at the canonical regulatory site, and the phosphatase domain antagonizes this activity.</text>
</comment>
<dbReference type="RefSeq" id="WP_078951330.1">
    <property type="nucleotide sequence ID" value="NZ_CP011340.1"/>
</dbReference>
<keyword evidence="18" id="KW-0238">DNA-binding</keyword>
<dbReference type="GO" id="GO:0016301">
    <property type="term" value="F:kinase activity"/>
    <property type="evidence" value="ECO:0007669"/>
    <property type="project" value="UniProtKB-KW"/>
</dbReference>
<dbReference type="GO" id="GO:0046872">
    <property type="term" value="F:metal ion binding"/>
    <property type="evidence" value="ECO:0007669"/>
    <property type="project" value="UniProtKB-KW"/>
</dbReference>
<evidence type="ECO:0000313" key="18">
    <source>
        <dbReference type="EMBL" id="ALC25173.1"/>
    </source>
</evidence>
<dbReference type="Gene3D" id="3.30.450.40">
    <property type="match status" value="1"/>
</dbReference>
<dbReference type="Proteomes" id="UP000060513">
    <property type="component" value="Chromosome"/>
</dbReference>
<dbReference type="KEGG" id="spri:SPRI_6867"/>
<dbReference type="PATRIC" id="fig|38300.4.peg.7187"/>
<evidence type="ECO:0000256" key="11">
    <source>
        <dbReference type="ARBA" id="ARBA00023211"/>
    </source>
</evidence>
<dbReference type="NCBIfam" id="TIGR00229">
    <property type="entry name" value="sensory_box"/>
    <property type="match status" value="1"/>
</dbReference>
<keyword evidence="4" id="KW-0479">Metal-binding</keyword>
<dbReference type="InterPro" id="IPR003018">
    <property type="entry name" value="GAF"/>
</dbReference>
<evidence type="ECO:0000256" key="6">
    <source>
        <dbReference type="ARBA" id="ARBA00022777"/>
    </source>
</evidence>
<dbReference type="SMART" id="SM00331">
    <property type="entry name" value="PP2C_SIG"/>
    <property type="match status" value="1"/>
</dbReference>
<evidence type="ECO:0000256" key="3">
    <source>
        <dbReference type="ARBA" id="ARBA00022679"/>
    </source>
</evidence>
<dbReference type="GeneID" id="97232098"/>
<dbReference type="InterPro" id="IPR036457">
    <property type="entry name" value="PPM-type-like_dom_sf"/>
</dbReference>
<dbReference type="PANTHER" id="PTHR43156:SF2">
    <property type="entry name" value="STAGE II SPORULATION PROTEIN E"/>
    <property type="match status" value="1"/>
</dbReference>
<sequence length="624" mass="68023">MNGADRPLELDFLRAVFESMGAGLYVTDTSGRLTASNPWADRLLGRDATQMLGQDLHDLLHRQADGRTIPRDECRVFSVLTTGTPAEGSDEFYLRADGTTVPIIWAATPLFRQGKVDGAVIVFHDFSLHRRAVDQQATHLMALEELTERLTIVAEISAVLSSTLDVPKMLHRLVRLLVPELGDWAAVDLRTHPQADDLRRIAVRCEDHLGQKHDHGGQNHGGGDDGPDDRPPPDALLGPLPPLTETPSASALARVLRGGRPVRLDAEDLAPQAPLARAHRDLFDRLGGHSAVVVPLSTTRQVFGALTVARRGERPPCTEADLLVLADIGRRAGLVLDNAQLFDQQRQLAETMQRQLLTPLPQVDHLQMAARYQPAESAAEIGGDWYDAFLLADGATTMVIGDVVGHDLKAAAHMAEVRNMLRALAWDRQEPPSLIMRRLDEAMTNTSDAPMATAVFARIEGEEGGPWQLHWVNAGHPPPLLVTYDGEARYLEAGHGPLLGMDSALHLGLGWPDARERLPARSTLLLYTDGLVESRTRSIDGGLAELRRHAGALAHRDVEDFCDELLARMAPSGDDVALLALRIPEWGEGRDGKPPPRQQSHSPAAPNRAAPGSLVEDTEVRDTS</sequence>
<evidence type="ECO:0000256" key="4">
    <source>
        <dbReference type="ARBA" id="ARBA00022723"/>
    </source>
</evidence>
<dbReference type="SMART" id="SM00065">
    <property type="entry name" value="GAF"/>
    <property type="match status" value="1"/>
</dbReference>
<evidence type="ECO:0000256" key="13">
    <source>
        <dbReference type="ARBA" id="ARBA00056274"/>
    </source>
</evidence>
<dbReference type="InterPro" id="IPR001932">
    <property type="entry name" value="PPM-type_phosphatase-like_dom"/>
</dbReference>
<dbReference type="Gene3D" id="3.30.450.20">
    <property type="entry name" value="PAS domain"/>
    <property type="match status" value="1"/>
</dbReference>
<dbReference type="FunFam" id="3.60.40.10:FF:000005">
    <property type="entry name" value="Serine/threonine protein phosphatase"/>
    <property type="match status" value="1"/>
</dbReference>
<dbReference type="EMBL" id="CP011340">
    <property type="protein sequence ID" value="ALC25173.1"/>
    <property type="molecule type" value="Genomic_DNA"/>
</dbReference>
<dbReference type="OrthoDB" id="118142at2"/>
<keyword evidence="10" id="KW-0904">Protein phosphatase</keyword>
<evidence type="ECO:0000313" key="19">
    <source>
        <dbReference type="Proteomes" id="UP000060513"/>
    </source>
</evidence>
<dbReference type="Pfam" id="PF07228">
    <property type="entry name" value="SpoIIE"/>
    <property type="match status" value="1"/>
</dbReference>
<keyword evidence="9" id="KW-0460">Magnesium</keyword>
<evidence type="ECO:0000256" key="12">
    <source>
        <dbReference type="ARBA" id="ARBA00047761"/>
    </source>
</evidence>
<dbReference type="SUPFAM" id="SSF55781">
    <property type="entry name" value="GAF domain-like"/>
    <property type="match status" value="1"/>
</dbReference>
<dbReference type="EC" id="3.1.3.16" evidence="1"/>
<dbReference type="Gene3D" id="3.60.40.10">
    <property type="entry name" value="PPM-type phosphatase domain"/>
    <property type="match status" value="1"/>
</dbReference>
<evidence type="ECO:0000256" key="9">
    <source>
        <dbReference type="ARBA" id="ARBA00022842"/>
    </source>
</evidence>
<dbReference type="AlphaFoldDB" id="A0A0M3QKQ5"/>
<dbReference type="InterPro" id="IPR013656">
    <property type="entry name" value="PAS_4"/>
</dbReference>
<feature type="domain" description="PAS" evidence="17">
    <location>
        <begin position="9"/>
        <end position="61"/>
    </location>
</feature>
<evidence type="ECO:0000256" key="16">
    <source>
        <dbReference type="SAM" id="MobiDB-lite"/>
    </source>
</evidence>
<keyword evidence="3" id="KW-0808">Transferase</keyword>
<keyword evidence="6" id="KW-0418">Kinase</keyword>
<dbReference type="GO" id="GO:0004722">
    <property type="term" value="F:protein serine/threonine phosphatase activity"/>
    <property type="evidence" value="ECO:0007669"/>
    <property type="project" value="UniProtKB-EC"/>
</dbReference>
<dbReference type="SMART" id="SM00091">
    <property type="entry name" value="PAS"/>
    <property type="match status" value="1"/>
</dbReference>
<evidence type="ECO:0000256" key="10">
    <source>
        <dbReference type="ARBA" id="ARBA00022912"/>
    </source>
</evidence>
<dbReference type="Pfam" id="PF01590">
    <property type="entry name" value="GAF"/>
    <property type="match status" value="1"/>
</dbReference>
<name>A0A0M3QKQ5_STRPR</name>
<organism evidence="18">
    <name type="scientific">Streptomyces pristinaespiralis</name>
    <dbReference type="NCBI Taxonomy" id="38300"/>
    <lineage>
        <taxon>Bacteria</taxon>
        <taxon>Bacillati</taxon>
        <taxon>Actinomycetota</taxon>
        <taxon>Actinomycetes</taxon>
        <taxon>Kitasatosporales</taxon>
        <taxon>Streptomycetaceae</taxon>
        <taxon>Streptomyces</taxon>
    </lineage>
</organism>
<feature type="region of interest" description="Disordered" evidence="16">
    <location>
        <begin position="209"/>
        <end position="245"/>
    </location>
</feature>
<dbReference type="InterPro" id="IPR000014">
    <property type="entry name" value="PAS"/>
</dbReference>
<evidence type="ECO:0000256" key="14">
    <source>
        <dbReference type="ARBA" id="ARBA00075117"/>
    </source>
</evidence>
<keyword evidence="2" id="KW-0597">Phosphoprotein</keyword>
<evidence type="ECO:0000256" key="7">
    <source>
        <dbReference type="ARBA" id="ARBA00022801"/>
    </source>
</evidence>
<keyword evidence="7" id="KW-0378">Hydrolase</keyword>
<dbReference type="SUPFAM" id="SSF81606">
    <property type="entry name" value="PP2C-like"/>
    <property type="match status" value="1"/>
</dbReference>
<dbReference type="PROSITE" id="PS50112">
    <property type="entry name" value="PAS"/>
    <property type="match status" value="1"/>
</dbReference>
<dbReference type="PANTHER" id="PTHR43156">
    <property type="entry name" value="STAGE II SPORULATION PROTEIN E-RELATED"/>
    <property type="match status" value="1"/>
</dbReference>
<dbReference type="InterPro" id="IPR035965">
    <property type="entry name" value="PAS-like_dom_sf"/>
</dbReference>
<keyword evidence="5" id="KW-0547">Nucleotide-binding</keyword>
<protein>
    <recommendedName>
        <fullName evidence="1">protein-serine/threonine phosphatase</fullName>
        <ecNumber evidence="1">3.1.3.16</ecNumber>
    </recommendedName>
    <alternativeName>
        <fullName evidence="15">Protein-serine/threonine phosphatase</fullName>
    </alternativeName>
    <alternativeName>
        <fullName evidence="14">Serine/threonine-protein kinase</fullName>
    </alternativeName>
</protein>
<dbReference type="GO" id="GO:0003677">
    <property type="term" value="F:DNA binding"/>
    <property type="evidence" value="ECO:0007669"/>
    <property type="project" value="UniProtKB-KW"/>
</dbReference>
<dbReference type="STRING" id="38300.SPRI_6867"/>
<dbReference type="CDD" id="cd00130">
    <property type="entry name" value="PAS"/>
    <property type="match status" value="1"/>
</dbReference>
<dbReference type="SUPFAM" id="SSF55785">
    <property type="entry name" value="PYP-like sensor domain (PAS domain)"/>
    <property type="match status" value="1"/>
</dbReference>
<evidence type="ECO:0000259" key="17">
    <source>
        <dbReference type="PROSITE" id="PS50112"/>
    </source>
</evidence>
<evidence type="ECO:0000256" key="1">
    <source>
        <dbReference type="ARBA" id="ARBA00013081"/>
    </source>
</evidence>
<evidence type="ECO:0000256" key="15">
    <source>
        <dbReference type="ARBA" id="ARBA00081350"/>
    </source>
</evidence>
<comment type="catalytic activity">
    <reaction evidence="12">
        <text>O-phospho-L-seryl-[protein] + H2O = L-seryl-[protein] + phosphate</text>
        <dbReference type="Rhea" id="RHEA:20629"/>
        <dbReference type="Rhea" id="RHEA-COMP:9863"/>
        <dbReference type="Rhea" id="RHEA-COMP:11604"/>
        <dbReference type="ChEBI" id="CHEBI:15377"/>
        <dbReference type="ChEBI" id="CHEBI:29999"/>
        <dbReference type="ChEBI" id="CHEBI:43474"/>
        <dbReference type="ChEBI" id="CHEBI:83421"/>
        <dbReference type="EC" id="3.1.3.16"/>
    </reaction>
</comment>
<dbReference type="GO" id="GO:0005524">
    <property type="term" value="F:ATP binding"/>
    <property type="evidence" value="ECO:0007669"/>
    <property type="project" value="UniProtKB-KW"/>
</dbReference>
<evidence type="ECO:0000256" key="2">
    <source>
        <dbReference type="ARBA" id="ARBA00022553"/>
    </source>
</evidence>
<reference evidence="18 19" key="1">
    <citation type="submission" date="2015-08" db="EMBL/GenBank/DDBJ databases">
        <title>Genome sequence of the pristinamycin over-producing bacterium Streptomyces pristinaespiralis HCCB10218.</title>
        <authorList>
            <person name="Tian J."/>
            <person name="Yang J."/>
            <person name="Li L."/>
            <person name="Ruan L."/>
            <person name="Wei W."/>
            <person name="Zheng G."/>
            <person name="Wei Z."/>
            <person name="Yang S."/>
            <person name="Ge M."/>
            <person name="Jiang W."/>
            <person name="Lu Y."/>
        </authorList>
    </citation>
    <scope>NUCLEOTIDE SEQUENCE [LARGE SCALE GENOMIC DNA]</scope>
    <source>
        <strain evidence="18 19">HCCB 10218</strain>
    </source>
</reference>
<dbReference type="InterPro" id="IPR052016">
    <property type="entry name" value="Bact_Sigma-Reg"/>
</dbReference>